<proteinExistence type="inferred from homology"/>
<dbReference type="GO" id="GO:0015232">
    <property type="term" value="F:heme transmembrane transporter activity"/>
    <property type="evidence" value="ECO:0007669"/>
    <property type="project" value="InterPro"/>
</dbReference>
<dbReference type="GO" id="GO:0016020">
    <property type="term" value="C:membrane"/>
    <property type="evidence" value="ECO:0007669"/>
    <property type="project" value="UniProtKB-SubCell"/>
</dbReference>
<comment type="caution">
    <text evidence="7">The sequence shown here is derived from an EMBL/GenBank/DDBJ whole genome shotgun (WGS) entry which is preliminary data.</text>
</comment>
<name>A0A2T2WPB4_9FIRM</name>
<evidence type="ECO:0000256" key="5">
    <source>
        <dbReference type="ARBA" id="ARBA00023136"/>
    </source>
</evidence>
<accession>A0A2T2WPB4</accession>
<feature type="transmembrane region" description="Helical" evidence="6">
    <location>
        <begin position="194"/>
        <end position="215"/>
    </location>
</feature>
<feature type="transmembrane region" description="Helical" evidence="6">
    <location>
        <begin position="164"/>
        <end position="182"/>
    </location>
</feature>
<dbReference type="InterPro" id="IPR003544">
    <property type="entry name" value="Cyt_c_biogenesis_CcmB"/>
</dbReference>
<keyword evidence="3 6" id="KW-0812">Transmembrane</keyword>
<dbReference type="Pfam" id="PF03379">
    <property type="entry name" value="CcmB"/>
    <property type="match status" value="1"/>
</dbReference>
<sequence length="222" mass="24004">MASMRKWVLVVVKDLQIEWRRKDFGAATVGLGIMAVVVFRVTLGATTRLGPALASAMLWIDCAYVGIITITRIYAREVPENAMLGLGLMPGGRIAIFLAKVFLALMFLQCNQILVLTLIGHGLLLQALNRAVWFELILLLGGLGIALVGTFVSAVGFNVAGDDVVTPLLAALLPLPVLICAAQSTADLWLGKHLGLWLQGLIGYDVVFLVLPMALHEFVWEV</sequence>
<feature type="transmembrane region" description="Helical" evidence="6">
    <location>
        <begin position="131"/>
        <end position="152"/>
    </location>
</feature>
<evidence type="ECO:0000256" key="4">
    <source>
        <dbReference type="ARBA" id="ARBA00022989"/>
    </source>
</evidence>
<organism evidence="7 8">
    <name type="scientific">Sulfobacillus acidophilus</name>
    <dbReference type="NCBI Taxonomy" id="53633"/>
    <lineage>
        <taxon>Bacteria</taxon>
        <taxon>Bacillati</taxon>
        <taxon>Bacillota</taxon>
        <taxon>Clostridia</taxon>
        <taxon>Eubacteriales</taxon>
        <taxon>Clostridiales Family XVII. Incertae Sedis</taxon>
        <taxon>Sulfobacillus</taxon>
    </lineage>
</organism>
<reference evidence="7 8" key="1">
    <citation type="journal article" date="2014" name="BMC Genomics">
        <title>Comparison of environmental and isolate Sulfobacillus genomes reveals diverse carbon, sulfur, nitrogen, and hydrogen metabolisms.</title>
        <authorList>
            <person name="Justice N.B."/>
            <person name="Norman A."/>
            <person name="Brown C.T."/>
            <person name="Singh A."/>
            <person name="Thomas B.C."/>
            <person name="Banfield J.F."/>
        </authorList>
    </citation>
    <scope>NUCLEOTIDE SEQUENCE [LARGE SCALE GENOMIC DNA]</scope>
    <source>
        <strain evidence="7">AMDSBA3</strain>
    </source>
</reference>
<keyword evidence="4 6" id="KW-1133">Transmembrane helix</keyword>
<evidence type="ECO:0000256" key="1">
    <source>
        <dbReference type="ARBA" id="ARBA00004141"/>
    </source>
</evidence>
<dbReference type="EMBL" id="PXYV01000001">
    <property type="protein sequence ID" value="PSR24081.1"/>
    <property type="molecule type" value="Genomic_DNA"/>
</dbReference>
<evidence type="ECO:0000256" key="2">
    <source>
        <dbReference type="ARBA" id="ARBA00010544"/>
    </source>
</evidence>
<comment type="similarity">
    <text evidence="2">Belongs to the CcmB/CycW/HelB family.</text>
</comment>
<dbReference type="Proteomes" id="UP000241848">
    <property type="component" value="Unassembled WGS sequence"/>
</dbReference>
<keyword evidence="5 6" id="KW-0472">Membrane</keyword>
<evidence type="ECO:0000256" key="3">
    <source>
        <dbReference type="ARBA" id="ARBA00022692"/>
    </source>
</evidence>
<evidence type="ECO:0008006" key="9">
    <source>
        <dbReference type="Google" id="ProtNLM"/>
    </source>
</evidence>
<evidence type="ECO:0000256" key="6">
    <source>
        <dbReference type="SAM" id="Phobius"/>
    </source>
</evidence>
<protein>
    <recommendedName>
        <fullName evidence="9">Cytochrome C biogenesis protein CcmB</fullName>
    </recommendedName>
</protein>
<comment type="subcellular location">
    <subcellularLocation>
        <location evidence="1">Membrane</location>
        <topology evidence="1">Multi-pass membrane protein</topology>
    </subcellularLocation>
</comment>
<evidence type="ECO:0000313" key="8">
    <source>
        <dbReference type="Proteomes" id="UP000241848"/>
    </source>
</evidence>
<gene>
    <name evidence="7" type="ORF">C7B45_00225</name>
</gene>
<dbReference type="AlphaFoldDB" id="A0A2T2WPB4"/>
<dbReference type="GO" id="GO:0017004">
    <property type="term" value="P:cytochrome complex assembly"/>
    <property type="evidence" value="ECO:0007669"/>
    <property type="project" value="InterPro"/>
</dbReference>
<feature type="transmembrane region" description="Helical" evidence="6">
    <location>
        <begin position="94"/>
        <end position="119"/>
    </location>
</feature>
<feature type="transmembrane region" description="Helical" evidence="6">
    <location>
        <begin position="55"/>
        <end position="74"/>
    </location>
</feature>
<evidence type="ECO:0000313" key="7">
    <source>
        <dbReference type="EMBL" id="PSR24081.1"/>
    </source>
</evidence>
<feature type="transmembrane region" description="Helical" evidence="6">
    <location>
        <begin position="24"/>
        <end position="43"/>
    </location>
</feature>